<evidence type="ECO:0000256" key="5">
    <source>
        <dbReference type="ARBA" id="ARBA00023125"/>
    </source>
</evidence>
<dbReference type="GO" id="GO:0003677">
    <property type="term" value="F:DNA binding"/>
    <property type="evidence" value="ECO:0007669"/>
    <property type="project" value="UniProtKB-KW"/>
</dbReference>
<dbReference type="InterPro" id="IPR025525">
    <property type="entry name" value="hAT-like_transposase_RNase-H"/>
</dbReference>
<evidence type="ECO:0000313" key="9">
    <source>
        <dbReference type="EMBL" id="KAI0504116.1"/>
    </source>
</evidence>
<protein>
    <recommendedName>
        <fullName evidence="8">BED-type domain-containing protein</fullName>
    </recommendedName>
</protein>
<keyword evidence="1" id="KW-0479">Metal-binding</keyword>
<organism evidence="9 10">
    <name type="scientific">Dendrobium nobile</name>
    <name type="common">Orchid</name>
    <dbReference type="NCBI Taxonomy" id="94219"/>
    <lineage>
        <taxon>Eukaryota</taxon>
        <taxon>Viridiplantae</taxon>
        <taxon>Streptophyta</taxon>
        <taxon>Embryophyta</taxon>
        <taxon>Tracheophyta</taxon>
        <taxon>Spermatophyta</taxon>
        <taxon>Magnoliopsida</taxon>
        <taxon>Liliopsida</taxon>
        <taxon>Asparagales</taxon>
        <taxon>Orchidaceae</taxon>
        <taxon>Epidendroideae</taxon>
        <taxon>Malaxideae</taxon>
        <taxon>Dendrobiinae</taxon>
        <taxon>Dendrobium</taxon>
    </lineage>
</organism>
<dbReference type="InterPro" id="IPR003656">
    <property type="entry name" value="Znf_BED"/>
</dbReference>
<dbReference type="AlphaFoldDB" id="A0A8T3B9I8"/>
<comment type="caution">
    <text evidence="9">The sequence shown here is derived from an EMBL/GenBank/DDBJ whole genome shotgun (WGS) entry which is preliminary data.</text>
</comment>
<evidence type="ECO:0000259" key="8">
    <source>
        <dbReference type="PROSITE" id="PS50808"/>
    </source>
</evidence>
<accession>A0A8T3B9I8</accession>
<dbReference type="Pfam" id="PF14372">
    <property type="entry name" value="hAT-like_RNase-H"/>
    <property type="match status" value="1"/>
</dbReference>
<dbReference type="OrthoDB" id="1935496at2759"/>
<proteinExistence type="predicted"/>
<dbReference type="InterPro" id="IPR036236">
    <property type="entry name" value="Znf_C2H2_sf"/>
</dbReference>
<evidence type="ECO:0000256" key="3">
    <source>
        <dbReference type="ARBA" id="ARBA00022833"/>
    </source>
</evidence>
<evidence type="ECO:0000256" key="1">
    <source>
        <dbReference type="ARBA" id="ARBA00022723"/>
    </source>
</evidence>
<keyword evidence="5" id="KW-0238">DNA-binding</keyword>
<dbReference type="PANTHER" id="PTHR46481:SF6">
    <property type="entry name" value="ZINC FINGER BED DOMAIN-CONTAINING PROTEIN RICESLEEPER 2-LIKE"/>
    <property type="match status" value="1"/>
</dbReference>
<dbReference type="SUPFAM" id="SSF57667">
    <property type="entry name" value="beta-beta-alpha zinc fingers"/>
    <property type="match status" value="1"/>
</dbReference>
<sequence>MEDSNIIPENLSIDENEEVRTSENVVEPSNELCNEVAVTKKRRRMTSFVWGHYEMLPNTKDGKQKCKCKKCGSTYLCDSKNGTGNLRRHLENCKKRSMRDIGQLILQSNTESSMSMSDNKFDHAEFRDLFTASIIMHDLPFQCVEWVGVRALLLYLRKDLQLLSRNTVRSDCKKIFIKEKHNIMEQFSKVTSRVCLTSDLWTSINTDGFIYLTAHYIDNDWVLQKKIINFSFMPSPHDGISIFEKILSLLVEWKIEAKLFSITLDNASANNTSVDYLRNHLNLRSGLLCDSDFFHIRCTAHIVNLVAQEGLKDIDSAIVKIRESIKYVKGSQARKQKFLECVAQSCLDGRRGLRQDVPTRWNSTFIMLDSATYFKRAFQHLELVDSNYKHCPISSEWEKVEQISQFLEPFYEITCLISGSKYPTTNLYFPCISTAYAELKNAMLSSHQSIKRMATGMIVKFEKYWYEFSDILAVAVILDPRYKMTFVEWCYQRLYDSNYKSELRKLRLKLISLSANYSLRRNLSVGESSNTFELVQGCPSKIKSKFMQVFVSNYV</sequence>
<evidence type="ECO:0000256" key="2">
    <source>
        <dbReference type="ARBA" id="ARBA00022771"/>
    </source>
</evidence>
<dbReference type="Proteomes" id="UP000829196">
    <property type="component" value="Unassembled WGS sequence"/>
</dbReference>
<keyword evidence="6" id="KW-0804">Transcription</keyword>
<keyword evidence="3" id="KW-0862">Zinc</keyword>
<dbReference type="PROSITE" id="PS50808">
    <property type="entry name" value="ZF_BED"/>
    <property type="match status" value="1"/>
</dbReference>
<evidence type="ECO:0000256" key="7">
    <source>
        <dbReference type="PROSITE-ProRule" id="PRU00027"/>
    </source>
</evidence>
<keyword evidence="2 7" id="KW-0863">Zinc-finger</keyword>
<dbReference type="PANTHER" id="PTHR46481">
    <property type="entry name" value="ZINC FINGER BED DOMAIN-CONTAINING PROTEIN 4"/>
    <property type="match status" value="1"/>
</dbReference>
<dbReference type="SMART" id="SM00614">
    <property type="entry name" value="ZnF_BED"/>
    <property type="match status" value="1"/>
</dbReference>
<dbReference type="EMBL" id="JAGYWB010000011">
    <property type="protein sequence ID" value="KAI0504116.1"/>
    <property type="molecule type" value="Genomic_DNA"/>
</dbReference>
<evidence type="ECO:0000313" key="10">
    <source>
        <dbReference type="Proteomes" id="UP000829196"/>
    </source>
</evidence>
<gene>
    <name evidence="9" type="ORF">KFK09_015063</name>
</gene>
<reference evidence="9" key="1">
    <citation type="journal article" date="2022" name="Front. Genet.">
        <title>Chromosome-Scale Assembly of the Dendrobium nobile Genome Provides Insights Into the Molecular Mechanism of the Biosynthesis of the Medicinal Active Ingredient of Dendrobium.</title>
        <authorList>
            <person name="Xu Q."/>
            <person name="Niu S.-C."/>
            <person name="Li K.-L."/>
            <person name="Zheng P.-J."/>
            <person name="Zhang X.-J."/>
            <person name="Jia Y."/>
            <person name="Liu Y."/>
            <person name="Niu Y.-X."/>
            <person name="Yu L.-H."/>
            <person name="Chen D.-F."/>
            <person name="Zhang G.-Q."/>
        </authorList>
    </citation>
    <scope>NUCLEOTIDE SEQUENCE</scope>
    <source>
        <tissue evidence="9">Leaf</tissue>
    </source>
</reference>
<keyword evidence="4" id="KW-0805">Transcription regulation</keyword>
<evidence type="ECO:0000256" key="6">
    <source>
        <dbReference type="ARBA" id="ARBA00023163"/>
    </source>
</evidence>
<evidence type="ECO:0000256" key="4">
    <source>
        <dbReference type="ARBA" id="ARBA00023015"/>
    </source>
</evidence>
<dbReference type="GO" id="GO:0008270">
    <property type="term" value="F:zinc ion binding"/>
    <property type="evidence" value="ECO:0007669"/>
    <property type="project" value="UniProtKB-KW"/>
</dbReference>
<dbReference type="InterPro" id="IPR052035">
    <property type="entry name" value="ZnF_BED_domain_contain"/>
</dbReference>
<feature type="domain" description="BED-type" evidence="8">
    <location>
        <begin position="44"/>
        <end position="101"/>
    </location>
</feature>
<keyword evidence="10" id="KW-1185">Reference proteome</keyword>
<name>A0A8T3B9I8_DENNO</name>
<dbReference type="InterPro" id="IPR012337">
    <property type="entry name" value="RNaseH-like_sf"/>
</dbReference>
<dbReference type="SUPFAM" id="SSF53098">
    <property type="entry name" value="Ribonuclease H-like"/>
    <property type="match status" value="1"/>
</dbReference>